<feature type="binding site" evidence="5">
    <location>
        <position position="37"/>
    </location>
    <ligand>
        <name>S-adenosyl-L-methionine</name>
        <dbReference type="ChEBI" id="CHEBI:59789"/>
    </ligand>
</feature>
<dbReference type="PROSITE" id="PS51689">
    <property type="entry name" value="SAM_RNA_A_N6_MT"/>
    <property type="match status" value="1"/>
</dbReference>
<feature type="binding site" evidence="5">
    <location>
        <position position="98"/>
    </location>
    <ligand>
        <name>S-adenosyl-L-methionine</name>
        <dbReference type="ChEBI" id="CHEBI:59789"/>
    </ligand>
</feature>
<evidence type="ECO:0000259" key="6">
    <source>
        <dbReference type="SMART" id="SM00650"/>
    </source>
</evidence>
<feature type="domain" description="Ribosomal RNA adenine methylase transferase N-terminal" evidence="6">
    <location>
        <begin position="17"/>
        <end position="171"/>
    </location>
</feature>
<dbReference type="EMBL" id="CP099489">
    <property type="protein sequence ID" value="USQ81953.1"/>
    <property type="molecule type" value="Genomic_DNA"/>
</dbReference>
<keyword evidence="1 5" id="KW-0489">Methyltransferase</keyword>
<comment type="similarity">
    <text evidence="5">Belongs to the class I-like SAM-binding methyltransferase superfamily. rRNA adenine N(6)-methyltransferase family.</text>
</comment>
<evidence type="ECO:0000256" key="3">
    <source>
        <dbReference type="ARBA" id="ARBA00022691"/>
    </source>
</evidence>
<evidence type="ECO:0000313" key="7">
    <source>
        <dbReference type="EMBL" id="USQ81953.1"/>
    </source>
</evidence>
<dbReference type="RefSeq" id="WP_252595485.1">
    <property type="nucleotide sequence ID" value="NZ_CP099489.1"/>
</dbReference>
<feature type="binding site" evidence="5">
    <location>
        <position position="13"/>
    </location>
    <ligand>
        <name>S-adenosyl-L-methionine</name>
        <dbReference type="ChEBI" id="CHEBI:59789"/>
    </ligand>
</feature>
<keyword evidence="3 5" id="KW-0949">S-adenosyl-L-methionine</keyword>
<dbReference type="InterPro" id="IPR001737">
    <property type="entry name" value="KsgA/Erm"/>
</dbReference>
<dbReference type="SMART" id="SM00650">
    <property type="entry name" value="rADc"/>
    <property type="match status" value="1"/>
</dbReference>
<reference evidence="7" key="1">
    <citation type="submission" date="2022-06" db="EMBL/GenBank/DDBJ databases">
        <title>Ornithinimicrobium HY1793.</title>
        <authorList>
            <person name="Huang Y."/>
        </authorList>
    </citation>
    <scope>NUCLEOTIDE SEQUENCE</scope>
    <source>
        <strain evidence="7">HY1793</strain>
    </source>
</reference>
<feature type="binding site" evidence="5">
    <location>
        <position position="11"/>
    </location>
    <ligand>
        <name>S-adenosyl-L-methionine</name>
        <dbReference type="ChEBI" id="CHEBI:59789"/>
    </ligand>
</feature>
<dbReference type="SUPFAM" id="SSF53335">
    <property type="entry name" value="S-adenosyl-L-methionine-dependent methyltransferases"/>
    <property type="match status" value="1"/>
</dbReference>
<accession>A0ABY4YYU1</accession>
<evidence type="ECO:0000256" key="2">
    <source>
        <dbReference type="ARBA" id="ARBA00022679"/>
    </source>
</evidence>
<dbReference type="InterPro" id="IPR020598">
    <property type="entry name" value="rRNA_Ade_methylase_Trfase_N"/>
</dbReference>
<dbReference type="CDD" id="cd02440">
    <property type="entry name" value="AdoMet_MTases"/>
    <property type="match status" value="1"/>
</dbReference>
<dbReference type="PANTHER" id="PTHR11727:SF7">
    <property type="entry name" value="DIMETHYLADENOSINE TRANSFERASE-RELATED"/>
    <property type="match status" value="1"/>
</dbReference>
<proteinExistence type="inferred from homology"/>
<feature type="binding site" evidence="5">
    <location>
        <position position="82"/>
    </location>
    <ligand>
        <name>S-adenosyl-L-methionine</name>
        <dbReference type="ChEBI" id="CHEBI:59789"/>
    </ligand>
</feature>
<protein>
    <submittedName>
        <fullName evidence="7">Methyltransferase domain-containing protein</fullName>
    </submittedName>
</protein>
<keyword evidence="2 5" id="KW-0808">Transferase</keyword>
<evidence type="ECO:0000256" key="4">
    <source>
        <dbReference type="ARBA" id="ARBA00022884"/>
    </source>
</evidence>
<evidence type="ECO:0000256" key="5">
    <source>
        <dbReference type="PROSITE-ProRule" id="PRU01026"/>
    </source>
</evidence>
<dbReference type="Pfam" id="PF00398">
    <property type="entry name" value="RrnaAD"/>
    <property type="match status" value="1"/>
</dbReference>
<organism evidence="7 8">
    <name type="scientific">Ornithinimicrobium faecis</name>
    <dbReference type="NCBI Taxonomy" id="2934158"/>
    <lineage>
        <taxon>Bacteria</taxon>
        <taxon>Bacillati</taxon>
        <taxon>Actinomycetota</taxon>
        <taxon>Actinomycetes</taxon>
        <taxon>Micrococcales</taxon>
        <taxon>Ornithinimicrobiaceae</taxon>
        <taxon>Ornithinimicrobium</taxon>
    </lineage>
</organism>
<dbReference type="InterPro" id="IPR029063">
    <property type="entry name" value="SAM-dependent_MTases_sf"/>
</dbReference>
<dbReference type="Gene3D" id="3.40.50.150">
    <property type="entry name" value="Vaccinia Virus protein VP39"/>
    <property type="match status" value="1"/>
</dbReference>
<gene>
    <name evidence="7" type="ORF">NF556_10020</name>
</gene>
<dbReference type="GO" id="GO:0032259">
    <property type="term" value="P:methylation"/>
    <property type="evidence" value="ECO:0007669"/>
    <property type="project" value="UniProtKB-KW"/>
</dbReference>
<keyword evidence="4 5" id="KW-0694">RNA-binding</keyword>
<evidence type="ECO:0000313" key="8">
    <source>
        <dbReference type="Proteomes" id="UP001056455"/>
    </source>
</evidence>
<dbReference type="PANTHER" id="PTHR11727">
    <property type="entry name" value="DIMETHYLADENOSINE TRANSFERASE"/>
    <property type="match status" value="1"/>
</dbReference>
<evidence type="ECO:0000256" key="1">
    <source>
        <dbReference type="ARBA" id="ARBA00022603"/>
    </source>
</evidence>
<keyword evidence="8" id="KW-1185">Reference proteome</keyword>
<dbReference type="GO" id="GO:0008168">
    <property type="term" value="F:methyltransferase activity"/>
    <property type="evidence" value="ECO:0007669"/>
    <property type="project" value="UniProtKB-KW"/>
</dbReference>
<name>A0ABY4YYU1_9MICO</name>
<sequence length="183" mass="19992">MAVAGRRWGRHLLRSTWADRIVRGAGVRAGQLVLDLGAGTGALTAPLVDQGARTVAVELHAGRAAGLRRRFGERSVTVIEADILSVPLPGRPFRVVANPPYAVGAALVRRLTDRRSHLVRADLVVPRWMARRYEASPPRGFSALVGQHVPARAFDPAPRSDSAVLILRRSVAGRRRRSPSRRR</sequence>
<feature type="binding site" evidence="5">
    <location>
        <position position="58"/>
    </location>
    <ligand>
        <name>S-adenosyl-L-methionine</name>
        <dbReference type="ChEBI" id="CHEBI:59789"/>
    </ligand>
</feature>
<dbReference type="Proteomes" id="UP001056455">
    <property type="component" value="Chromosome"/>
</dbReference>